<keyword evidence="5" id="KW-0677">Repeat</keyword>
<dbReference type="GO" id="GO:0007155">
    <property type="term" value="P:cell adhesion"/>
    <property type="evidence" value="ECO:0007669"/>
    <property type="project" value="UniProtKB-KW"/>
</dbReference>
<dbReference type="InterPro" id="IPR002035">
    <property type="entry name" value="VWF_A"/>
</dbReference>
<accession>A0A8J1LY97</accession>
<keyword evidence="3" id="KW-0272">Extracellular matrix</keyword>
<protein>
    <submittedName>
        <fullName evidence="11">Collagen alpha-3(VI) chain</fullName>
    </submittedName>
</protein>
<dbReference type="PANTHER" id="PTHR24020:SF13">
    <property type="entry name" value="COLLAGEN ALPHA-3(VI) CHAIN"/>
    <property type="match status" value="1"/>
</dbReference>
<sequence>MRESGVLLVVAVFCLMLSAIHQVDAQVDVEVNKRDIVFLVDGSSDLGSASFNAIRDFITKVVNKLEIGPDLIQVALAQYGQDVKSEFYLNTYTTRKYVVAQVKKMKFLNSTSLNTGAALKYVQKNFFTGSTGSRVLEGIPQLLVLITGAISKDDIHQVSQELKQGGILTFTLGAKRTVPSELQEIAFDPSLAFQVDEFKPQPLQGVLPRFLTPLKTLTGTVVEAPVPANPRDIVFLLDGSVNVGSANFPLVRDFLINVINNLGVNSESTRVGLAQFSDTPRTEFNLNSFTTKPELLNRMAQLRLQGGNALNIGSAIQHVLQNHFTSSAGSRIKENIPQLLVVLAAGKSTDNIQSAAIQLINSGVLTFCIGVGGADKEELQRIAFNRQLVFEMDDFSSLFQLSQEILTPLTTYHRGPVTEVTATTAPEGKKDIEIMFDTTYIADRFSLVCDFLIGLIEGLKGLFTFV</sequence>
<dbReference type="AlphaFoldDB" id="A0A8J1LY97"/>
<reference evidence="11" key="1">
    <citation type="submission" date="2025-08" db="UniProtKB">
        <authorList>
            <consortium name="RefSeq"/>
        </authorList>
    </citation>
    <scope>IDENTIFICATION</scope>
    <source>
        <strain evidence="11">J_2021</strain>
        <tissue evidence="11">Erythrocytes</tissue>
    </source>
</reference>
<evidence type="ECO:0000313" key="11">
    <source>
        <dbReference type="RefSeq" id="XP_041434467.1"/>
    </source>
</evidence>
<dbReference type="PROSITE" id="PS50234">
    <property type="entry name" value="VWFA"/>
    <property type="match status" value="2"/>
</dbReference>
<evidence type="ECO:0000256" key="2">
    <source>
        <dbReference type="ARBA" id="ARBA00022525"/>
    </source>
</evidence>
<dbReference type="GO" id="GO:0005615">
    <property type="term" value="C:extracellular space"/>
    <property type="evidence" value="ECO:0000318"/>
    <property type="project" value="GO_Central"/>
</dbReference>
<comment type="subcellular location">
    <subcellularLocation>
        <location evidence="1">Secreted</location>
        <location evidence="1">Extracellular space</location>
        <location evidence="1">Extracellular matrix</location>
    </subcellularLocation>
</comment>
<evidence type="ECO:0000256" key="6">
    <source>
        <dbReference type="ARBA" id="ARBA00022889"/>
    </source>
</evidence>
<gene>
    <name evidence="11" type="primary">LOC108702277</name>
</gene>
<dbReference type="Pfam" id="PF00092">
    <property type="entry name" value="VWA"/>
    <property type="match status" value="2"/>
</dbReference>
<dbReference type="SUPFAM" id="SSF53300">
    <property type="entry name" value="vWA-like"/>
    <property type="match status" value="2"/>
</dbReference>
<organism evidence="10 11">
    <name type="scientific">Xenopus laevis</name>
    <name type="common">African clawed frog</name>
    <dbReference type="NCBI Taxonomy" id="8355"/>
    <lineage>
        <taxon>Eukaryota</taxon>
        <taxon>Metazoa</taxon>
        <taxon>Chordata</taxon>
        <taxon>Craniata</taxon>
        <taxon>Vertebrata</taxon>
        <taxon>Euteleostomi</taxon>
        <taxon>Amphibia</taxon>
        <taxon>Batrachia</taxon>
        <taxon>Anura</taxon>
        <taxon>Pipoidea</taxon>
        <taxon>Pipidae</taxon>
        <taxon>Xenopodinae</taxon>
        <taxon>Xenopus</taxon>
        <taxon>Xenopus</taxon>
    </lineage>
</organism>
<feature type="chain" id="PRO_5035291270" evidence="8">
    <location>
        <begin position="26"/>
        <end position="466"/>
    </location>
</feature>
<keyword evidence="4 8" id="KW-0732">Signal</keyword>
<dbReference type="RefSeq" id="XP_041434467.1">
    <property type="nucleotide sequence ID" value="XM_041578533.1"/>
</dbReference>
<evidence type="ECO:0000256" key="4">
    <source>
        <dbReference type="ARBA" id="ARBA00022729"/>
    </source>
</evidence>
<dbReference type="Proteomes" id="UP000186698">
    <property type="component" value="Chromosome 9_10S"/>
</dbReference>
<evidence type="ECO:0000256" key="1">
    <source>
        <dbReference type="ARBA" id="ARBA00004498"/>
    </source>
</evidence>
<dbReference type="InterPro" id="IPR050525">
    <property type="entry name" value="ECM_Assembly_Org"/>
</dbReference>
<name>A0A8J1LY97_XENLA</name>
<evidence type="ECO:0000256" key="8">
    <source>
        <dbReference type="SAM" id="SignalP"/>
    </source>
</evidence>
<evidence type="ECO:0000256" key="5">
    <source>
        <dbReference type="ARBA" id="ARBA00022737"/>
    </source>
</evidence>
<dbReference type="OrthoDB" id="6132182at2759"/>
<dbReference type="PANTHER" id="PTHR24020">
    <property type="entry name" value="COLLAGEN ALPHA"/>
    <property type="match status" value="1"/>
</dbReference>
<dbReference type="FunFam" id="3.40.50.410:FF:000003">
    <property type="entry name" value="Collagen type VI alpha 3 chain"/>
    <property type="match status" value="2"/>
</dbReference>
<proteinExistence type="predicted"/>
<evidence type="ECO:0000259" key="9">
    <source>
        <dbReference type="PROSITE" id="PS50234"/>
    </source>
</evidence>
<keyword evidence="6" id="KW-0130">Cell adhesion</keyword>
<evidence type="ECO:0000256" key="7">
    <source>
        <dbReference type="ARBA" id="ARBA00023119"/>
    </source>
</evidence>
<feature type="domain" description="VWFA" evidence="9">
    <location>
        <begin position="232"/>
        <end position="405"/>
    </location>
</feature>
<dbReference type="GO" id="GO:0005581">
    <property type="term" value="C:collagen trimer"/>
    <property type="evidence" value="ECO:0007669"/>
    <property type="project" value="UniProtKB-KW"/>
</dbReference>
<dbReference type="InterPro" id="IPR036465">
    <property type="entry name" value="vWFA_dom_sf"/>
</dbReference>
<keyword evidence="2" id="KW-0964">Secreted</keyword>
<keyword evidence="7 11" id="KW-0176">Collagen</keyword>
<keyword evidence="10" id="KW-1185">Reference proteome</keyword>
<evidence type="ECO:0000313" key="10">
    <source>
        <dbReference type="Proteomes" id="UP000186698"/>
    </source>
</evidence>
<evidence type="ECO:0000256" key="3">
    <source>
        <dbReference type="ARBA" id="ARBA00022530"/>
    </source>
</evidence>
<dbReference type="PRINTS" id="PR00453">
    <property type="entry name" value="VWFADOMAIN"/>
</dbReference>
<dbReference type="SMART" id="SM00327">
    <property type="entry name" value="VWA"/>
    <property type="match status" value="2"/>
</dbReference>
<dbReference type="Gene3D" id="3.40.50.410">
    <property type="entry name" value="von Willebrand factor, type A domain"/>
    <property type="match status" value="2"/>
</dbReference>
<feature type="signal peptide" evidence="8">
    <location>
        <begin position="1"/>
        <end position="25"/>
    </location>
</feature>
<dbReference type="GeneID" id="108702277"/>
<feature type="domain" description="VWFA" evidence="9">
    <location>
        <begin position="35"/>
        <end position="210"/>
    </location>
</feature>
<dbReference type="KEGG" id="xla:108702277"/>